<sequence length="128" mass="14386">MYDLDDYIPAQADFNMIVLTHQPEVCLISRTQQPRAKVRATNSSTYQQRYFVCDCHFRPGGAFYLNHTGLMWENAVELGAMLRDIPYFGDEVVHVLGEYSQVTTFNASLGPGSVDNCVPSMADNKSVQ</sequence>
<organism evidence="1 2">
    <name type="scientific">Phytophthora rubi</name>
    <dbReference type="NCBI Taxonomy" id="129364"/>
    <lineage>
        <taxon>Eukaryota</taxon>
        <taxon>Sar</taxon>
        <taxon>Stramenopiles</taxon>
        <taxon>Oomycota</taxon>
        <taxon>Peronosporomycetes</taxon>
        <taxon>Peronosporales</taxon>
        <taxon>Peronosporaceae</taxon>
        <taxon>Phytophthora</taxon>
    </lineage>
</organism>
<dbReference type="AlphaFoldDB" id="A0A6A3JMP1"/>
<evidence type="ECO:0000313" key="1">
    <source>
        <dbReference type="EMBL" id="KAE8994708.1"/>
    </source>
</evidence>
<dbReference type="EMBL" id="QXFU01001834">
    <property type="protein sequence ID" value="KAE8994708.1"/>
    <property type="molecule type" value="Genomic_DNA"/>
</dbReference>
<proteinExistence type="predicted"/>
<evidence type="ECO:0000313" key="2">
    <source>
        <dbReference type="Proteomes" id="UP000435112"/>
    </source>
</evidence>
<gene>
    <name evidence="1" type="ORF">PR002_g19844</name>
</gene>
<dbReference type="Proteomes" id="UP000435112">
    <property type="component" value="Unassembled WGS sequence"/>
</dbReference>
<protein>
    <submittedName>
        <fullName evidence="1">Uncharacterized protein</fullName>
    </submittedName>
</protein>
<dbReference type="OrthoDB" id="10319478at2759"/>
<accession>A0A6A3JMP1</accession>
<name>A0A6A3JMP1_9STRA</name>
<comment type="caution">
    <text evidence="1">The sequence shown here is derived from an EMBL/GenBank/DDBJ whole genome shotgun (WGS) entry which is preliminary data.</text>
</comment>
<reference evidence="1 2" key="1">
    <citation type="submission" date="2018-09" db="EMBL/GenBank/DDBJ databases">
        <title>Genomic investigation of the strawberry pathogen Phytophthora fragariae indicates pathogenicity is determined by transcriptional variation in three key races.</title>
        <authorList>
            <person name="Adams T.M."/>
            <person name="Armitage A.D."/>
            <person name="Sobczyk M.K."/>
            <person name="Bates H.J."/>
            <person name="Dunwell J.M."/>
            <person name="Nellist C.F."/>
            <person name="Harrison R.J."/>
        </authorList>
    </citation>
    <scope>NUCLEOTIDE SEQUENCE [LARGE SCALE GENOMIC DNA]</scope>
    <source>
        <strain evidence="1 2">SCRP324</strain>
    </source>
</reference>